<dbReference type="PANTHER" id="PTHR24096">
    <property type="entry name" value="LONG-CHAIN-FATTY-ACID--COA LIGASE"/>
    <property type="match status" value="1"/>
</dbReference>
<dbReference type="RefSeq" id="WP_190130930.1">
    <property type="nucleotide sequence ID" value="NZ_BNBD01000008.1"/>
</dbReference>
<evidence type="ECO:0000313" key="5">
    <source>
        <dbReference type="EMBL" id="GHF53951.1"/>
    </source>
</evidence>
<name>A0A919B4N2_9ACTN</name>
<dbReference type="PANTHER" id="PTHR24096:SF149">
    <property type="entry name" value="AMP-BINDING DOMAIN-CONTAINING PROTEIN-RELATED"/>
    <property type="match status" value="1"/>
</dbReference>
<feature type="domain" description="AMP-binding enzyme C-terminal" evidence="4">
    <location>
        <begin position="435"/>
        <end position="508"/>
    </location>
</feature>
<feature type="domain" description="AMP-dependent synthetase/ligase" evidence="3">
    <location>
        <begin position="28"/>
        <end position="384"/>
    </location>
</feature>
<reference evidence="5" key="2">
    <citation type="submission" date="2020-09" db="EMBL/GenBank/DDBJ databases">
        <authorList>
            <person name="Sun Q."/>
            <person name="Ohkuma M."/>
        </authorList>
    </citation>
    <scope>NUCLEOTIDE SEQUENCE</scope>
    <source>
        <strain evidence="5">JCM 4059</strain>
    </source>
</reference>
<dbReference type="SUPFAM" id="SSF56801">
    <property type="entry name" value="Acetyl-CoA synthetase-like"/>
    <property type="match status" value="1"/>
</dbReference>
<comment type="similarity">
    <text evidence="1">Belongs to the ATP-dependent AMP-binding enzyme family.</text>
</comment>
<dbReference type="Pfam" id="PF13193">
    <property type="entry name" value="AMP-binding_C"/>
    <property type="match status" value="1"/>
</dbReference>
<evidence type="ECO:0000313" key="6">
    <source>
        <dbReference type="Proteomes" id="UP000638313"/>
    </source>
</evidence>
<dbReference type="EMBL" id="BNBD01000008">
    <property type="protein sequence ID" value="GHF53951.1"/>
    <property type="molecule type" value="Genomic_DNA"/>
</dbReference>
<dbReference type="Gene3D" id="3.40.50.12780">
    <property type="entry name" value="N-terminal domain of ligase-like"/>
    <property type="match status" value="1"/>
</dbReference>
<sequence>MPPPPTARPATPPPARAAALTEHVLGGASRFGTRTALIDAHTAEPTSYSALLTTVRQVRAGLADAGVGPGAVVALQVPNGAALPVLLHAALSLGAVVTPVGVLSSPQETRRQLAHSKASVLVTCSPGRPPDTPARTGLRTFTLTSPDAGHDFAGLRHDTPHPPVPPSCTGRGEDLALLPYSSGTTGHPKGVMLTHASLVAGMAAMAAAHRVAADETVLATGPFTHVYALQCALHPALRAGARTITLRRFDPALMLRLVERHAVTRVYLTPAVLAALAAAPGLVARYDLSALRLVVSASAPLGAAQHRRAEELLRAPVVEGFGMTETGNCTHIVPDAGPRAAGTVGPALPGTECRVVPLGGSAPAGPGRPGELQIRGPQTMAGYLADPAATAAALEPDGWLHTGDVGVLGPDGSLTLTGRLKELIKYKGYQVAPAELEDVLRTHPDVTDAAVVGVPDPAAGEIPKAYVVLGRATSLEAIQRHVADQVAPYKKIRLIEAVDRIPRSATGKILRHELASRD</sequence>
<dbReference type="InterPro" id="IPR045851">
    <property type="entry name" value="AMP-bd_C_sf"/>
</dbReference>
<dbReference type="Pfam" id="PF00501">
    <property type="entry name" value="AMP-binding"/>
    <property type="match status" value="1"/>
</dbReference>
<protein>
    <submittedName>
        <fullName evidence="5">AMP-dependent synthetase</fullName>
    </submittedName>
</protein>
<dbReference type="Proteomes" id="UP000638313">
    <property type="component" value="Unassembled WGS sequence"/>
</dbReference>
<reference evidence="5" key="1">
    <citation type="journal article" date="2014" name="Int. J. Syst. Evol. Microbiol.">
        <title>Complete genome sequence of Corynebacterium casei LMG S-19264T (=DSM 44701T), isolated from a smear-ripened cheese.</title>
        <authorList>
            <consortium name="US DOE Joint Genome Institute (JGI-PGF)"/>
            <person name="Walter F."/>
            <person name="Albersmeier A."/>
            <person name="Kalinowski J."/>
            <person name="Ruckert C."/>
        </authorList>
    </citation>
    <scope>NUCLEOTIDE SEQUENCE</scope>
    <source>
        <strain evidence="5">JCM 4059</strain>
    </source>
</reference>
<keyword evidence="2" id="KW-0436">Ligase</keyword>
<evidence type="ECO:0000256" key="1">
    <source>
        <dbReference type="ARBA" id="ARBA00006432"/>
    </source>
</evidence>
<proteinExistence type="inferred from homology"/>
<dbReference type="FunFam" id="3.30.300.30:FF:000007">
    <property type="entry name" value="4-coumarate--CoA ligase 2"/>
    <property type="match status" value="1"/>
</dbReference>
<dbReference type="InterPro" id="IPR020845">
    <property type="entry name" value="AMP-binding_CS"/>
</dbReference>
<keyword evidence="6" id="KW-1185">Reference proteome</keyword>
<dbReference type="InterPro" id="IPR042099">
    <property type="entry name" value="ANL_N_sf"/>
</dbReference>
<dbReference type="InterPro" id="IPR000873">
    <property type="entry name" value="AMP-dep_synth/lig_dom"/>
</dbReference>
<evidence type="ECO:0000256" key="2">
    <source>
        <dbReference type="ARBA" id="ARBA00022598"/>
    </source>
</evidence>
<evidence type="ECO:0000259" key="3">
    <source>
        <dbReference type="Pfam" id="PF00501"/>
    </source>
</evidence>
<accession>A0A919B4N2</accession>
<dbReference type="PROSITE" id="PS00455">
    <property type="entry name" value="AMP_BINDING"/>
    <property type="match status" value="1"/>
</dbReference>
<evidence type="ECO:0000259" key="4">
    <source>
        <dbReference type="Pfam" id="PF13193"/>
    </source>
</evidence>
<gene>
    <name evidence="5" type="ORF">GCM10010218_38970</name>
</gene>
<dbReference type="AlphaFoldDB" id="A0A919B4N2"/>
<organism evidence="5 6">
    <name type="scientific">Streptomyces mashuensis</name>
    <dbReference type="NCBI Taxonomy" id="33904"/>
    <lineage>
        <taxon>Bacteria</taxon>
        <taxon>Bacillati</taxon>
        <taxon>Actinomycetota</taxon>
        <taxon>Actinomycetes</taxon>
        <taxon>Kitasatosporales</taxon>
        <taxon>Streptomycetaceae</taxon>
        <taxon>Streptomyces</taxon>
    </lineage>
</organism>
<dbReference type="GO" id="GO:0016405">
    <property type="term" value="F:CoA-ligase activity"/>
    <property type="evidence" value="ECO:0007669"/>
    <property type="project" value="TreeGrafter"/>
</dbReference>
<dbReference type="Gene3D" id="3.30.300.30">
    <property type="match status" value="1"/>
</dbReference>
<dbReference type="InterPro" id="IPR025110">
    <property type="entry name" value="AMP-bd_C"/>
</dbReference>
<comment type="caution">
    <text evidence="5">The sequence shown here is derived from an EMBL/GenBank/DDBJ whole genome shotgun (WGS) entry which is preliminary data.</text>
</comment>